<accession>A0A7V0XFL3</accession>
<evidence type="ECO:0000256" key="2">
    <source>
        <dbReference type="ARBA" id="ARBA00022630"/>
    </source>
</evidence>
<dbReference type="Gene3D" id="1.10.8.260">
    <property type="entry name" value="HI0933 insert domain-like"/>
    <property type="match status" value="1"/>
</dbReference>
<dbReference type="AlphaFoldDB" id="A0A7V0XFL3"/>
<dbReference type="NCBIfam" id="TIGR00275">
    <property type="entry name" value="aminoacetone oxidase family FAD-binding enzyme"/>
    <property type="match status" value="1"/>
</dbReference>
<protein>
    <submittedName>
        <fullName evidence="6">Aminoacetone oxidase family FAD-binding enzyme</fullName>
    </submittedName>
</protein>
<comment type="caution">
    <text evidence="6">The sequence shown here is derived from an EMBL/GenBank/DDBJ whole genome shotgun (WGS) entry which is preliminary data.</text>
</comment>
<dbReference type="SUPFAM" id="SSF51905">
    <property type="entry name" value="FAD/NAD(P)-binding domain"/>
    <property type="match status" value="1"/>
</dbReference>
<feature type="domain" description="RsdA/BaiN/AoA(So)-like Rossmann fold-like" evidence="4">
    <location>
        <begin position="6"/>
        <end position="403"/>
    </location>
</feature>
<dbReference type="Pfam" id="PF03486">
    <property type="entry name" value="HI0933_like"/>
    <property type="match status" value="1"/>
</dbReference>
<evidence type="ECO:0000259" key="5">
    <source>
        <dbReference type="Pfam" id="PF22780"/>
    </source>
</evidence>
<comment type="cofactor">
    <cofactor evidence="1">
        <name>FAD</name>
        <dbReference type="ChEBI" id="CHEBI:57692"/>
    </cofactor>
</comment>
<evidence type="ECO:0000259" key="4">
    <source>
        <dbReference type="Pfam" id="PF03486"/>
    </source>
</evidence>
<feature type="domain" description="RsdA/BaiN/AoA(So)-like insert" evidence="5">
    <location>
        <begin position="189"/>
        <end position="350"/>
    </location>
</feature>
<dbReference type="InterPro" id="IPR004792">
    <property type="entry name" value="BaiN-like"/>
</dbReference>
<evidence type="ECO:0000256" key="3">
    <source>
        <dbReference type="ARBA" id="ARBA00022827"/>
    </source>
</evidence>
<dbReference type="Gene3D" id="3.50.50.60">
    <property type="entry name" value="FAD/NAD(P)-binding domain"/>
    <property type="match status" value="1"/>
</dbReference>
<dbReference type="InterPro" id="IPR057661">
    <property type="entry name" value="RsdA/BaiN/AoA(So)_Rossmann"/>
</dbReference>
<keyword evidence="2" id="KW-0285">Flavoprotein</keyword>
<keyword evidence="3" id="KW-0274">FAD</keyword>
<proteinExistence type="predicted"/>
<dbReference type="InterPro" id="IPR023166">
    <property type="entry name" value="BaiN-like_dom_sf"/>
</dbReference>
<evidence type="ECO:0000313" key="6">
    <source>
        <dbReference type="EMBL" id="HDQ99934.1"/>
    </source>
</evidence>
<gene>
    <name evidence="6" type="ORF">ENN51_06595</name>
</gene>
<dbReference type="Pfam" id="PF22780">
    <property type="entry name" value="HI0933_like_1st"/>
    <property type="match status" value="1"/>
</dbReference>
<dbReference type="InterPro" id="IPR055178">
    <property type="entry name" value="RsdA/BaiN/AoA(So)-like_dom"/>
</dbReference>
<sequence>MSTVADLVVVGGGAAGLAAAAAGTRLGLSVLLLEKTDRCGHKLALTGGRKCNFTHAETPREMARRFDCDPKPLLPLLRRFPYQRVVNFFGSLGINARAGEDGCVWPADTDGPGLRDRLVDAGGEVRTGVRVTGLRRENGGWRVQADSGEFAGRNLLVATGGASYPHTGSTGDGLAFCRALGLAVTDWFPALCSLRPDRPVKHLAGNARGRVAMALEIDGRVARRAQGHFLFAHNYVTGSAILNLSGYAARALAESRPVALVADWMPGTAPDRLREEFERLRRDSGRRRLANALASRISRRFADDLVRHCGIPADRVLAELTRPERDRVLAELKATRFDITGTEPMERATVTGGGLKLDEVELATGRVGRLPGLYAAGELLDTWAETGGYNLHFAWATGIAVAEAVAGRELR</sequence>
<evidence type="ECO:0000256" key="1">
    <source>
        <dbReference type="ARBA" id="ARBA00001974"/>
    </source>
</evidence>
<dbReference type="PANTHER" id="PTHR42887:SF2">
    <property type="entry name" value="OS12G0638800 PROTEIN"/>
    <property type="match status" value="1"/>
</dbReference>
<dbReference type="Proteomes" id="UP000885672">
    <property type="component" value="Unassembled WGS sequence"/>
</dbReference>
<dbReference type="PRINTS" id="PR00411">
    <property type="entry name" value="PNDRDTASEI"/>
</dbReference>
<dbReference type="PRINTS" id="PR00368">
    <property type="entry name" value="FADPNR"/>
</dbReference>
<dbReference type="InterPro" id="IPR036188">
    <property type="entry name" value="FAD/NAD-bd_sf"/>
</dbReference>
<organism evidence="6">
    <name type="scientific">candidate division WOR-3 bacterium</name>
    <dbReference type="NCBI Taxonomy" id="2052148"/>
    <lineage>
        <taxon>Bacteria</taxon>
        <taxon>Bacteria division WOR-3</taxon>
    </lineage>
</organism>
<dbReference type="EMBL" id="DSBX01000249">
    <property type="protein sequence ID" value="HDQ99934.1"/>
    <property type="molecule type" value="Genomic_DNA"/>
</dbReference>
<dbReference type="SUPFAM" id="SSF160996">
    <property type="entry name" value="HI0933 insert domain-like"/>
    <property type="match status" value="1"/>
</dbReference>
<dbReference type="Gene3D" id="2.40.30.10">
    <property type="entry name" value="Translation factors"/>
    <property type="match status" value="1"/>
</dbReference>
<reference evidence="6" key="1">
    <citation type="journal article" date="2020" name="mSystems">
        <title>Genome- and Community-Level Interaction Insights into Carbon Utilization and Element Cycling Functions of Hydrothermarchaeota in Hydrothermal Sediment.</title>
        <authorList>
            <person name="Zhou Z."/>
            <person name="Liu Y."/>
            <person name="Xu W."/>
            <person name="Pan J."/>
            <person name="Luo Z.H."/>
            <person name="Li M."/>
        </authorList>
    </citation>
    <scope>NUCLEOTIDE SEQUENCE [LARGE SCALE GENOMIC DNA]</scope>
    <source>
        <strain evidence="6">SpSt-1182</strain>
    </source>
</reference>
<name>A0A7V0XFL3_UNCW3</name>
<dbReference type="PANTHER" id="PTHR42887">
    <property type="entry name" value="OS12G0638800 PROTEIN"/>
    <property type="match status" value="1"/>
</dbReference>